<dbReference type="EMBL" id="JRLW01000011">
    <property type="protein sequence ID" value="KGO89126.1"/>
    <property type="molecule type" value="Genomic_DNA"/>
</dbReference>
<gene>
    <name evidence="5" type="ORF">Q764_09470</name>
</gene>
<evidence type="ECO:0000313" key="5">
    <source>
        <dbReference type="EMBL" id="KGO89126.1"/>
    </source>
</evidence>
<dbReference type="Gene3D" id="1.10.10.10">
    <property type="entry name" value="Winged helix-like DNA-binding domain superfamily/Winged helix DNA-binding domain"/>
    <property type="match status" value="1"/>
</dbReference>
<dbReference type="PANTHER" id="PTHR42756:SF1">
    <property type="entry name" value="TRANSCRIPTIONAL REPRESSOR OF EMRAB OPERON"/>
    <property type="match status" value="1"/>
</dbReference>
<dbReference type="OrthoDB" id="5327581at2"/>
<dbReference type="SMART" id="SM00347">
    <property type="entry name" value="HTH_MARR"/>
    <property type="match status" value="1"/>
</dbReference>
<dbReference type="InterPro" id="IPR036390">
    <property type="entry name" value="WH_DNA-bd_sf"/>
</dbReference>
<feature type="domain" description="HTH marR-type" evidence="4">
    <location>
        <begin position="1"/>
        <end position="139"/>
    </location>
</feature>
<evidence type="ECO:0000259" key="4">
    <source>
        <dbReference type="PROSITE" id="PS50995"/>
    </source>
</evidence>
<protein>
    <recommendedName>
        <fullName evidence="4">HTH marR-type domain-containing protein</fullName>
    </recommendedName>
</protein>
<keyword evidence="2" id="KW-0238">DNA-binding</keyword>
<dbReference type="GO" id="GO:0003700">
    <property type="term" value="F:DNA-binding transcription factor activity"/>
    <property type="evidence" value="ECO:0007669"/>
    <property type="project" value="InterPro"/>
</dbReference>
<dbReference type="PROSITE" id="PS50995">
    <property type="entry name" value="HTH_MARR_2"/>
    <property type="match status" value="1"/>
</dbReference>
<evidence type="ECO:0000313" key="6">
    <source>
        <dbReference type="Proteomes" id="UP000030121"/>
    </source>
</evidence>
<dbReference type="GO" id="GO:0003677">
    <property type="term" value="F:DNA binding"/>
    <property type="evidence" value="ECO:0007669"/>
    <property type="project" value="UniProtKB-KW"/>
</dbReference>
<keyword evidence="6" id="KW-1185">Reference proteome</keyword>
<sequence length="142" mass="16559">MEKLNNIIFYNIDHSIRLYRMYAQKQLREHGFKITIDQWLVIKCILENPTITQHELSELVFKDNASVTRIVDLLIKAKYLEKEINPEDRRKFILHVTKSGEDIIKNVQEIVLQNRSKALKGIAAKDLETADAVLQKIIANCK</sequence>
<dbReference type="InterPro" id="IPR000835">
    <property type="entry name" value="HTH_MarR-typ"/>
</dbReference>
<organism evidence="5 6">
    <name type="scientific">Flavobacterium suncheonense GH29-5 = DSM 17707</name>
    <dbReference type="NCBI Taxonomy" id="1121899"/>
    <lineage>
        <taxon>Bacteria</taxon>
        <taxon>Pseudomonadati</taxon>
        <taxon>Bacteroidota</taxon>
        <taxon>Flavobacteriia</taxon>
        <taxon>Flavobacteriales</taxon>
        <taxon>Flavobacteriaceae</taxon>
        <taxon>Flavobacterium</taxon>
    </lineage>
</organism>
<reference evidence="5 6" key="1">
    <citation type="submission" date="2013-09" db="EMBL/GenBank/DDBJ databases">
        <authorList>
            <person name="Zeng Z."/>
            <person name="Chen C."/>
        </authorList>
    </citation>
    <scope>NUCLEOTIDE SEQUENCE [LARGE SCALE GENOMIC DNA]</scope>
    <source>
        <strain evidence="5 6">GH29-5</strain>
    </source>
</reference>
<keyword evidence="3" id="KW-0804">Transcription</keyword>
<comment type="caution">
    <text evidence="5">The sequence shown here is derived from an EMBL/GenBank/DDBJ whole genome shotgun (WGS) entry which is preliminary data.</text>
</comment>
<name>A0A0A2MBX0_9FLAO</name>
<dbReference type="AlphaFoldDB" id="A0A0A2MBX0"/>
<dbReference type="eggNOG" id="COG1846">
    <property type="taxonomic scope" value="Bacteria"/>
</dbReference>
<dbReference type="RefSeq" id="WP_026980624.1">
    <property type="nucleotide sequence ID" value="NZ_AUCZ01000010.1"/>
</dbReference>
<evidence type="ECO:0000256" key="1">
    <source>
        <dbReference type="ARBA" id="ARBA00023015"/>
    </source>
</evidence>
<dbReference type="Pfam" id="PF01047">
    <property type="entry name" value="MarR"/>
    <property type="match status" value="1"/>
</dbReference>
<dbReference type="STRING" id="1121899.GCA_000430025_02204"/>
<dbReference type="Proteomes" id="UP000030121">
    <property type="component" value="Unassembled WGS sequence"/>
</dbReference>
<proteinExistence type="predicted"/>
<dbReference type="PRINTS" id="PR00598">
    <property type="entry name" value="HTHMARR"/>
</dbReference>
<evidence type="ECO:0000256" key="3">
    <source>
        <dbReference type="ARBA" id="ARBA00023163"/>
    </source>
</evidence>
<evidence type="ECO:0000256" key="2">
    <source>
        <dbReference type="ARBA" id="ARBA00023125"/>
    </source>
</evidence>
<dbReference type="PANTHER" id="PTHR42756">
    <property type="entry name" value="TRANSCRIPTIONAL REGULATOR, MARR"/>
    <property type="match status" value="1"/>
</dbReference>
<keyword evidence="1" id="KW-0805">Transcription regulation</keyword>
<dbReference type="InterPro" id="IPR036388">
    <property type="entry name" value="WH-like_DNA-bd_sf"/>
</dbReference>
<dbReference type="SUPFAM" id="SSF46785">
    <property type="entry name" value="Winged helix' DNA-binding domain"/>
    <property type="match status" value="1"/>
</dbReference>
<accession>A0A0A2MBX0</accession>